<proteinExistence type="predicted"/>
<accession>A0A8S0UAA0</accession>
<evidence type="ECO:0000313" key="2">
    <source>
        <dbReference type="EMBL" id="CAA3015911.1"/>
    </source>
</evidence>
<organism evidence="2 3">
    <name type="scientific">Olea europaea subsp. europaea</name>
    <dbReference type="NCBI Taxonomy" id="158383"/>
    <lineage>
        <taxon>Eukaryota</taxon>
        <taxon>Viridiplantae</taxon>
        <taxon>Streptophyta</taxon>
        <taxon>Embryophyta</taxon>
        <taxon>Tracheophyta</taxon>
        <taxon>Spermatophyta</taxon>
        <taxon>Magnoliopsida</taxon>
        <taxon>eudicotyledons</taxon>
        <taxon>Gunneridae</taxon>
        <taxon>Pentapetalae</taxon>
        <taxon>asterids</taxon>
        <taxon>lamiids</taxon>
        <taxon>Lamiales</taxon>
        <taxon>Oleaceae</taxon>
        <taxon>Oleeae</taxon>
        <taxon>Olea</taxon>
    </lineage>
</organism>
<feature type="non-terminal residue" evidence="2">
    <location>
        <position position="68"/>
    </location>
</feature>
<evidence type="ECO:0000256" key="1">
    <source>
        <dbReference type="SAM" id="MobiDB-lite"/>
    </source>
</evidence>
<evidence type="ECO:0000313" key="3">
    <source>
        <dbReference type="Proteomes" id="UP000594638"/>
    </source>
</evidence>
<gene>
    <name evidence="2" type="ORF">OLEA9_A037474</name>
</gene>
<name>A0A8S0UAA0_OLEEU</name>
<keyword evidence="3" id="KW-1185">Reference proteome</keyword>
<dbReference type="Gramene" id="OE9A037474T1">
    <property type="protein sequence ID" value="OE9A037474C1"/>
    <property type="gene ID" value="OE9A037474"/>
</dbReference>
<reference evidence="2 3" key="1">
    <citation type="submission" date="2019-12" db="EMBL/GenBank/DDBJ databases">
        <authorList>
            <person name="Alioto T."/>
            <person name="Alioto T."/>
            <person name="Gomez Garrido J."/>
        </authorList>
    </citation>
    <scope>NUCLEOTIDE SEQUENCE [LARGE SCALE GENOMIC DNA]</scope>
</reference>
<dbReference type="Proteomes" id="UP000594638">
    <property type="component" value="Unassembled WGS sequence"/>
</dbReference>
<dbReference type="AlphaFoldDB" id="A0A8S0UAA0"/>
<protein>
    <submittedName>
        <fullName evidence="2">Uncharacterized protein</fullName>
    </submittedName>
</protein>
<feature type="region of interest" description="Disordered" evidence="1">
    <location>
        <begin position="1"/>
        <end position="23"/>
    </location>
</feature>
<sequence length="68" mass="7702">MRSQSTQQDGAEVGDGSQRMVSSKHTPIRNEFIFFQNPKEVIPFIDRIGVFASSLPFGVRSRRVRSMS</sequence>
<comment type="caution">
    <text evidence="2">The sequence shown here is derived from an EMBL/GenBank/DDBJ whole genome shotgun (WGS) entry which is preliminary data.</text>
</comment>
<dbReference type="EMBL" id="CACTIH010007580">
    <property type="protein sequence ID" value="CAA3015911.1"/>
    <property type="molecule type" value="Genomic_DNA"/>
</dbReference>